<keyword evidence="1" id="KW-0472">Membrane</keyword>
<feature type="transmembrane region" description="Helical" evidence="1">
    <location>
        <begin position="48"/>
        <end position="70"/>
    </location>
</feature>
<reference evidence="2" key="1">
    <citation type="submission" date="2023-03" db="EMBL/GenBank/DDBJ databases">
        <title>Amycolatopsis taiwanensis NBRC 103393.</title>
        <authorList>
            <person name="Ichikawa N."/>
            <person name="Sato H."/>
            <person name="Tonouchi N."/>
        </authorList>
    </citation>
    <scope>NUCLEOTIDE SEQUENCE</scope>
    <source>
        <strain evidence="2">NBRC 103393</strain>
    </source>
</reference>
<dbReference type="Proteomes" id="UP001165136">
    <property type="component" value="Unassembled WGS sequence"/>
</dbReference>
<name>A0A9W6QYU3_9PSEU</name>
<evidence type="ECO:0008006" key="4">
    <source>
        <dbReference type="Google" id="ProtNLM"/>
    </source>
</evidence>
<organism evidence="2 3">
    <name type="scientific">Amycolatopsis taiwanensis</name>
    <dbReference type="NCBI Taxonomy" id="342230"/>
    <lineage>
        <taxon>Bacteria</taxon>
        <taxon>Bacillati</taxon>
        <taxon>Actinomycetota</taxon>
        <taxon>Actinomycetes</taxon>
        <taxon>Pseudonocardiales</taxon>
        <taxon>Pseudonocardiaceae</taxon>
        <taxon>Amycolatopsis</taxon>
    </lineage>
</organism>
<keyword evidence="3" id="KW-1185">Reference proteome</keyword>
<evidence type="ECO:0000313" key="3">
    <source>
        <dbReference type="Proteomes" id="UP001165136"/>
    </source>
</evidence>
<evidence type="ECO:0000313" key="2">
    <source>
        <dbReference type="EMBL" id="GLY65341.1"/>
    </source>
</evidence>
<evidence type="ECO:0000256" key="1">
    <source>
        <dbReference type="SAM" id="Phobius"/>
    </source>
</evidence>
<accession>A0A9W6QYU3</accession>
<comment type="caution">
    <text evidence="2">The sequence shown here is derived from an EMBL/GenBank/DDBJ whole genome shotgun (WGS) entry which is preliminary data.</text>
</comment>
<proteinExistence type="predicted"/>
<dbReference type="EMBL" id="BSTI01000004">
    <property type="protein sequence ID" value="GLY65341.1"/>
    <property type="molecule type" value="Genomic_DNA"/>
</dbReference>
<keyword evidence="1" id="KW-1133">Transmembrane helix</keyword>
<gene>
    <name evidence="2" type="ORF">Atai01_19600</name>
</gene>
<feature type="transmembrane region" description="Helical" evidence="1">
    <location>
        <begin position="82"/>
        <end position="99"/>
    </location>
</feature>
<sequence>MAHRRWADLPAAEQAEQWDQVSPGTFHRVMASVQRTERHDRLMDRADLVLRALGLFAGLGAVTILGMTAAHFGSIGAPTQGLGVFGAGSASIVGAFLTVRRSRPGPPAR</sequence>
<keyword evidence="1" id="KW-0812">Transmembrane</keyword>
<protein>
    <recommendedName>
        <fullName evidence="4">DUF2335 domain-containing protein</fullName>
    </recommendedName>
</protein>
<dbReference type="AlphaFoldDB" id="A0A9W6QYU3"/>